<proteinExistence type="predicted"/>
<feature type="region of interest" description="Disordered" evidence="1">
    <location>
        <begin position="201"/>
        <end position="241"/>
    </location>
</feature>
<dbReference type="STRING" id="765440.A0A0C3G512"/>
<dbReference type="OrthoDB" id="2369050at2759"/>
<gene>
    <name evidence="2" type="ORF">PILCRDRAFT_5379</name>
</gene>
<protein>
    <recommendedName>
        <fullName evidence="4">Retrotransposon gag domain-containing protein</fullName>
    </recommendedName>
</protein>
<sequence length="241" mass="27369">MAAPGNRQFIPKEQKDAPTKVPILNAGDITPDVMREYEDDCINFFDAKEIPTDKQVQKILAGIRDHRIKDWIVVEREVLLALTFEDFMVEFRANYLEEDWESTTRCQLLAMTQGNQSFRNYAVALQAKNSLLINTPSYLQKDKLRHQIEAGIDAKLAKKCDAEKSNTIVDFKKWLADVRRLDEGIRSDHLELENAMKNNRDLNRRNNSLAEPSCRSNLPNTAAPFSSTANPSNAVISSSTP</sequence>
<dbReference type="AlphaFoldDB" id="A0A0C3G512"/>
<keyword evidence="3" id="KW-1185">Reference proteome</keyword>
<feature type="compositionally biased region" description="Polar residues" evidence="1">
    <location>
        <begin position="208"/>
        <end position="241"/>
    </location>
</feature>
<dbReference type="EMBL" id="KN832984">
    <property type="protein sequence ID" value="KIM85721.1"/>
    <property type="molecule type" value="Genomic_DNA"/>
</dbReference>
<evidence type="ECO:0000313" key="2">
    <source>
        <dbReference type="EMBL" id="KIM85721.1"/>
    </source>
</evidence>
<evidence type="ECO:0000256" key="1">
    <source>
        <dbReference type="SAM" id="MobiDB-lite"/>
    </source>
</evidence>
<reference evidence="3" key="2">
    <citation type="submission" date="2015-01" db="EMBL/GenBank/DDBJ databases">
        <title>Evolutionary Origins and Diversification of the Mycorrhizal Mutualists.</title>
        <authorList>
            <consortium name="DOE Joint Genome Institute"/>
            <consortium name="Mycorrhizal Genomics Consortium"/>
            <person name="Kohler A."/>
            <person name="Kuo A."/>
            <person name="Nagy L.G."/>
            <person name="Floudas D."/>
            <person name="Copeland A."/>
            <person name="Barry K.W."/>
            <person name="Cichocki N."/>
            <person name="Veneault-Fourrey C."/>
            <person name="LaButti K."/>
            <person name="Lindquist E.A."/>
            <person name="Lipzen A."/>
            <person name="Lundell T."/>
            <person name="Morin E."/>
            <person name="Murat C."/>
            <person name="Riley R."/>
            <person name="Ohm R."/>
            <person name="Sun H."/>
            <person name="Tunlid A."/>
            <person name="Henrissat B."/>
            <person name="Grigoriev I.V."/>
            <person name="Hibbett D.S."/>
            <person name="Martin F."/>
        </authorList>
    </citation>
    <scope>NUCLEOTIDE SEQUENCE [LARGE SCALE GENOMIC DNA]</scope>
    <source>
        <strain evidence="3">F 1598</strain>
    </source>
</reference>
<evidence type="ECO:0000313" key="3">
    <source>
        <dbReference type="Proteomes" id="UP000054166"/>
    </source>
</evidence>
<evidence type="ECO:0008006" key="4">
    <source>
        <dbReference type="Google" id="ProtNLM"/>
    </source>
</evidence>
<organism evidence="2 3">
    <name type="scientific">Piloderma croceum (strain F 1598)</name>
    <dbReference type="NCBI Taxonomy" id="765440"/>
    <lineage>
        <taxon>Eukaryota</taxon>
        <taxon>Fungi</taxon>
        <taxon>Dikarya</taxon>
        <taxon>Basidiomycota</taxon>
        <taxon>Agaricomycotina</taxon>
        <taxon>Agaricomycetes</taxon>
        <taxon>Agaricomycetidae</taxon>
        <taxon>Atheliales</taxon>
        <taxon>Atheliaceae</taxon>
        <taxon>Piloderma</taxon>
    </lineage>
</organism>
<name>A0A0C3G512_PILCF</name>
<dbReference type="InParanoid" id="A0A0C3G512"/>
<accession>A0A0C3G512</accession>
<dbReference type="HOGENOM" id="CLU_018255_0_0_1"/>
<dbReference type="Proteomes" id="UP000054166">
    <property type="component" value="Unassembled WGS sequence"/>
</dbReference>
<reference evidence="2 3" key="1">
    <citation type="submission" date="2014-04" db="EMBL/GenBank/DDBJ databases">
        <authorList>
            <consortium name="DOE Joint Genome Institute"/>
            <person name="Kuo A."/>
            <person name="Tarkka M."/>
            <person name="Buscot F."/>
            <person name="Kohler A."/>
            <person name="Nagy L.G."/>
            <person name="Floudas D."/>
            <person name="Copeland A."/>
            <person name="Barry K.W."/>
            <person name="Cichocki N."/>
            <person name="Veneault-Fourrey C."/>
            <person name="LaButti K."/>
            <person name="Lindquist E.A."/>
            <person name="Lipzen A."/>
            <person name="Lundell T."/>
            <person name="Morin E."/>
            <person name="Murat C."/>
            <person name="Sun H."/>
            <person name="Tunlid A."/>
            <person name="Henrissat B."/>
            <person name="Grigoriev I.V."/>
            <person name="Hibbett D.S."/>
            <person name="Martin F."/>
            <person name="Nordberg H.P."/>
            <person name="Cantor M.N."/>
            <person name="Hua S.X."/>
        </authorList>
    </citation>
    <scope>NUCLEOTIDE SEQUENCE [LARGE SCALE GENOMIC DNA]</scope>
    <source>
        <strain evidence="2 3">F 1598</strain>
    </source>
</reference>